<proteinExistence type="predicted"/>
<gene>
    <name evidence="1" type="ORF">RMAR00112_LOCUS15683</name>
</gene>
<organism evidence="1">
    <name type="scientific">Rhodosorus marinus</name>
    <dbReference type="NCBI Taxonomy" id="101924"/>
    <lineage>
        <taxon>Eukaryota</taxon>
        <taxon>Rhodophyta</taxon>
        <taxon>Stylonematophyceae</taxon>
        <taxon>Stylonematales</taxon>
        <taxon>Stylonemataceae</taxon>
        <taxon>Rhodosorus</taxon>
    </lineage>
</organism>
<dbReference type="EMBL" id="HBHW01020206">
    <property type="protein sequence ID" value="CAE0047702.1"/>
    <property type="molecule type" value="Transcribed_RNA"/>
</dbReference>
<accession>A0A7S2ZR86</accession>
<reference evidence="1" key="1">
    <citation type="submission" date="2021-01" db="EMBL/GenBank/DDBJ databases">
        <authorList>
            <person name="Corre E."/>
            <person name="Pelletier E."/>
            <person name="Niang G."/>
            <person name="Scheremetjew M."/>
            <person name="Finn R."/>
            <person name="Kale V."/>
            <person name="Holt S."/>
            <person name="Cochrane G."/>
            <person name="Meng A."/>
            <person name="Brown T."/>
            <person name="Cohen L."/>
        </authorList>
    </citation>
    <scope>NUCLEOTIDE SEQUENCE</scope>
    <source>
        <strain evidence="1">CCMP 769</strain>
    </source>
</reference>
<protein>
    <submittedName>
        <fullName evidence="1">Uncharacterized protein</fullName>
    </submittedName>
</protein>
<sequence length="202" mass="22107">MGFVGSPLSVRSRVSGRNHLCQRRLRRALGRGVSKLQVKASIGEDVSAGFIQVCVGPKPYGEAVKDFISAVSDAFSKGYSMTALQLEMQGSAAPGGRQLQGDEVELRSVLITLVYKTLQVLNVDQEKDAPKIEFTPGPFDDFVRQIVAARQRGYDLNMIQQEFNLANTSSAESRSPLESAILRQGTRIVFETVLQVSGDKEQ</sequence>
<name>A0A7S2ZR86_9RHOD</name>
<dbReference type="AlphaFoldDB" id="A0A7S2ZR86"/>
<evidence type="ECO:0000313" key="1">
    <source>
        <dbReference type="EMBL" id="CAE0047702.1"/>
    </source>
</evidence>